<dbReference type="AlphaFoldDB" id="A0AA38RR05"/>
<evidence type="ECO:0000256" key="2">
    <source>
        <dbReference type="ARBA" id="ARBA00004629"/>
    </source>
</evidence>
<dbReference type="PANTHER" id="PTHR15459:SF3">
    <property type="entry name" value="POLYAMINE-MODULATED FACTOR 1"/>
    <property type="match status" value="1"/>
</dbReference>
<proteinExistence type="predicted"/>
<dbReference type="Proteomes" id="UP001174694">
    <property type="component" value="Unassembled WGS sequence"/>
</dbReference>
<evidence type="ECO:0000313" key="11">
    <source>
        <dbReference type="EMBL" id="KAJ9155057.1"/>
    </source>
</evidence>
<reference evidence="11" key="1">
    <citation type="submission" date="2022-07" db="EMBL/GenBank/DDBJ databases">
        <title>Fungi with potential for degradation of polypropylene.</title>
        <authorList>
            <person name="Gostincar C."/>
        </authorList>
    </citation>
    <scope>NUCLEOTIDE SEQUENCE</scope>
    <source>
        <strain evidence="11">EXF-13308</strain>
    </source>
</reference>
<gene>
    <name evidence="11" type="ORF">NKR23_g2262</name>
</gene>
<accession>A0AA38RR05</accession>
<sequence>MATEDPRSEPPPPADDQQQQPPASPPLPTRHTAATPGPRAARFQETYSLALSHTLARISEENLAACYPTVAARAPGMLRQVQKQMVDRLRFLCDREFEKILQERNVVPKLNELESLVSDAARRKDETGDERKAPPVPPHLLPADAVLSAHLGPHLTAQQSQLNARLQTVQAHNVRLFEEISAQRAEAEALLAAAERACADVAGASALLEEAGAEDLAREAREVEVEMTGA</sequence>
<dbReference type="GO" id="GO:0000444">
    <property type="term" value="C:MIS12/MIND type complex"/>
    <property type="evidence" value="ECO:0007669"/>
    <property type="project" value="InterPro"/>
</dbReference>
<comment type="caution">
    <text evidence="11">The sequence shown here is derived from an EMBL/GenBank/DDBJ whole genome shotgun (WGS) entry which is preliminary data.</text>
</comment>
<comment type="subcellular location">
    <subcellularLocation>
        <location evidence="2">Chromosome</location>
        <location evidence="2">Centromere</location>
        <location evidence="2">Kinetochore</location>
    </subcellularLocation>
    <subcellularLocation>
        <location evidence="1">Nucleus</location>
    </subcellularLocation>
</comment>
<dbReference type="GO" id="GO:0005634">
    <property type="term" value="C:nucleus"/>
    <property type="evidence" value="ECO:0007669"/>
    <property type="project" value="UniProtKB-SubCell"/>
</dbReference>
<protein>
    <submittedName>
        <fullName evidence="11">Nnf1-domain-containing protein</fullName>
    </submittedName>
</protein>
<evidence type="ECO:0000256" key="3">
    <source>
        <dbReference type="ARBA" id="ARBA00022454"/>
    </source>
</evidence>
<evidence type="ECO:0000256" key="6">
    <source>
        <dbReference type="ARBA" id="ARBA00022838"/>
    </source>
</evidence>
<organism evidence="11 12">
    <name type="scientific">Pleurostoma richardsiae</name>
    <dbReference type="NCBI Taxonomy" id="41990"/>
    <lineage>
        <taxon>Eukaryota</taxon>
        <taxon>Fungi</taxon>
        <taxon>Dikarya</taxon>
        <taxon>Ascomycota</taxon>
        <taxon>Pezizomycotina</taxon>
        <taxon>Sordariomycetes</taxon>
        <taxon>Sordariomycetidae</taxon>
        <taxon>Calosphaeriales</taxon>
        <taxon>Pleurostomataceae</taxon>
        <taxon>Pleurostoma</taxon>
    </lineage>
</organism>
<keyword evidence="7" id="KW-0539">Nucleus</keyword>
<dbReference type="GO" id="GO:0007059">
    <property type="term" value="P:chromosome segregation"/>
    <property type="evidence" value="ECO:0007669"/>
    <property type="project" value="TreeGrafter"/>
</dbReference>
<keyword evidence="5" id="KW-0498">Mitosis</keyword>
<keyword evidence="6" id="KW-0995">Kinetochore</keyword>
<feature type="region of interest" description="Disordered" evidence="10">
    <location>
        <begin position="1"/>
        <end position="38"/>
    </location>
</feature>
<evidence type="ECO:0000256" key="10">
    <source>
        <dbReference type="SAM" id="MobiDB-lite"/>
    </source>
</evidence>
<keyword evidence="3" id="KW-0158">Chromosome</keyword>
<dbReference type="Pfam" id="PF03980">
    <property type="entry name" value="Nnf1"/>
    <property type="match status" value="1"/>
</dbReference>
<keyword evidence="4" id="KW-0132">Cell division</keyword>
<keyword evidence="12" id="KW-1185">Reference proteome</keyword>
<dbReference type="InterPro" id="IPR007128">
    <property type="entry name" value="PMF1/Nnf1"/>
</dbReference>
<evidence type="ECO:0000256" key="4">
    <source>
        <dbReference type="ARBA" id="ARBA00022618"/>
    </source>
</evidence>
<name>A0AA38RR05_9PEZI</name>
<evidence type="ECO:0000256" key="9">
    <source>
        <dbReference type="ARBA" id="ARBA00023328"/>
    </source>
</evidence>
<dbReference type="GO" id="GO:0051301">
    <property type="term" value="P:cell division"/>
    <property type="evidence" value="ECO:0007669"/>
    <property type="project" value="UniProtKB-KW"/>
</dbReference>
<dbReference type="EMBL" id="JANBVO010000004">
    <property type="protein sequence ID" value="KAJ9155057.1"/>
    <property type="molecule type" value="Genomic_DNA"/>
</dbReference>
<evidence type="ECO:0000256" key="7">
    <source>
        <dbReference type="ARBA" id="ARBA00023242"/>
    </source>
</evidence>
<keyword evidence="9" id="KW-0137">Centromere</keyword>
<evidence type="ECO:0000256" key="5">
    <source>
        <dbReference type="ARBA" id="ARBA00022776"/>
    </source>
</evidence>
<keyword evidence="8" id="KW-0131">Cell cycle</keyword>
<evidence type="ECO:0000256" key="8">
    <source>
        <dbReference type="ARBA" id="ARBA00023306"/>
    </source>
</evidence>
<evidence type="ECO:0000256" key="1">
    <source>
        <dbReference type="ARBA" id="ARBA00004123"/>
    </source>
</evidence>
<evidence type="ECO:0000313" key="12">
    <source>
        <dbReference type="Proteomes" id="UP001174694"/>
    </source>
</evidence>
<dbReference type="PANTHER" id="PTHR15459">
    <property type="entry name" value="POLYAMINE-MODULATED FACTOR 1"/>
    <property type="match status" value="1"/>
</dbReference>